<evidence type="ECO:0000313" key="1">
    <source>
        <dbReference type="EMBL" id="ERZ98088.1"/>
    </source>
</evidence>
<organism evidence="1">
    <name type="scientific">Rhizophagus irregularis (strain DAOM 181602 / DAOM 197198 / MUCL 43194)</name>
    <name type="common">Arbuscular mycorrhizal fungus</name>
    <name type="synonym">Glomus intraradices</name>
    <dbReference type="NCBI Taxonomy" id="747089"/>
    <lineage>
        <taxon>Eukaryota</taxon>
        <taxon>Fungi</taxon>
        <taxon>Fungi incertae sedis</taxon>
        <taxon>Mucoromycota</taxon>
        <taxon>Glomeromycotina</taxon>
        <taxon>Glomeromycetes</taxon>
        <taxon>Glomerales</taxon>
        <taxon>Glomeraceae</taxon>
        <taxon>Rhizophagus</taxon>
    </lineage>
</organism>
<dbReference type="AlphaFoldDB" id="U9SQ58"/>
<dbReference type="HOGENOM" id="CLU_2741362_0_0_1"/>
<sequence>MRDSQNVKNLFGSRWIRRGINSDSYNDGRRHGPGRLQMITNDYKLKNPQMLVNRTNGSRAKISIADYGTKY</sequence>
<proteinExistence type="predicted"/>
<gene>
    <name evidence="1" type="ORF">GLOINDRAFT_10905</name>
</gene>
<name>U9SQ58_RHIID</name>
<accession>U9SQ58</accession>
<protein>
    <submittedName>
        <fullName evidence="1">Uncharacterized protein</fullName>
    </submittedName>
</protein>
<dbReference type="EMBL" id="KI299058">
    <property type="protein sequence ID" value="ERZ98088.1"/>
    <property type="molecule type" value="Genomic_DNA"/>
</dbReference>
<reference evidence="1" key="1">
    <citation type="submission" date="2013-07" db="EMBL/GenBank/DDBJ databases">
        <title>The genome of an arbuscular mycorrhizal fungus provides insights into the evolution of the oldest plant symbiosis.</title>
        <authorList>
            <consortium name="DOE Joint Genome Institute"/>
            <person name="Tisserant E."/>
            <person name="Malbreil M."/>
            <person name="Kuo A."/>
            <person name="Kohler A."/>
            <person name="Symeonidi A."/>
            <person name="Balestrini R."/>
            <person name="Charron P."/>
            <person name="Duensing N."/>
            <person name="Frei-dit-Frey N."/>
            <person name="Gianinazzi-Pearson V."/>
            <person name="Gilbert B."/>
            <person name="Handa Y."/>
            <person name="Hijri M."/>
            <person name="Kaul R."/>
            <person name="Kawaguchi M."/>
            <person name="Krajinski F."/>
            <person name="Lammers P."/>
            <person name="Lapierre D."/>
            <person name="Masclaux F.G."/>
            <person name="Murat C."/>
            <person name="Morin E."/>
            <person name="Ndikumana S."/>
            <person name="Pagni M."/>
            <person name="Petitpierre D."/>
            <person name="Requena N."/>
            <person name="Rosikiewicz P."/>
            <person name="Riley R."/>
            <person name="Saito K."/>
            <person name="San Clemente H."/>
            <person name="Shapiro H."/>
            <person name="van Tuinen D."/>
            <person name="Becard G."/>
            <person name="Bonfante P."/>
            <person name="Paszkowski U."/>
            <person name="Shachar-Hill Y."/>
            <person name="Young J.P."/>
            <person name="Sanders I.R."/>
            <person name="Henrissat B."/>
            <person name="Rensing S.A."/>
            <person name="Grigoriev I.V."/>
            <person name="Corradi N."/>
            <person name="Roux C."/>
            <person name="Martin F."/>
        </authorList>
    </citation>
    <scope>NUCLEOTIDE SEQUENCE</scope>
    <source>
        <strain evidence="1">DAOM 197198</strain>
    </source>
</reference>